<evidence type="ECO:0000313" key="2">
    <source>
        <dbReference type="Proteomes" id="UP000268372"/>
    </source>
</evidence>
<dbReference type="OrthoDB" id="1380403at2"/>
<protein>
    <submittedName>
        <fullName evidence="1">Uncharacterized protein</fullName>
    </submittedName>
</protein>
<comment type="caution">
    <text evidence="1">The sequence shown here is derived from an EMBL/GenBank/DDBJ whole genome shotgun (WGS) entry which is preliminary data.</text>
</comment>
<sequence length="140" mass="15884">MNTEQYIYNVSLENTSQESLTIIGYKTKDHLGNTLVSPELINTIIVQANSISKIETIKVPKPLGDSAFGFTYPNFVNMVDSITLKFTNGRGYYSSLNNNNFWLENRSDLLNIKEKDVIQKNGVLLYTITQDDYENAHVLP</sequence>
<evidence type="ECO:0000313" key="1">
    <source>
        <dbReference type="EMBL" id="RRA95011.1"/>
    </source>
</evidence>
<proteinExistence type="predicted"/>
<dbReference type="AlphaFoldDB" id="A0A3P1B1Z7"/>
<dbReference type="EMBL" id="RQTJ01000012">
    <property type="protein sequence ID" value="RRA95011.1"/>
    <property type="molecule type" value="Genomic_DNA"/>
</dbReference>
<keyword evidence="2" id="KW-1185">Reference proteome</keyword>
<dbReference type="Proteomes" id="UP000268372">
    <property type="component" value="Unassembled WGS sequence"/>
</dbReference>
<accession>A0A3P1B1Z7</accession>
<dbReference type="RefSeq" id="WP_124899261.1">
    <property type="nucleotide sequence ID" value="NZ_RQTJ01000012.1"/>
</dbReference>
<gene>
    <name evidence="1" type="ORF">EG242_07400</name>
</gene>
<name>A0A3P1B1Z7_9FLAO</name>
<organism evidence="1 2">
    <name type="scientific">Paenimyroides viscosum</name>
    <dbReference type="NCBI Taxonomy" id="2488729"/>
    <lineage>
        <taxon>Bacteria</taxon>
        <taxon>Pseudomonadati</taxon>
        <taxon>Bacteroidota</taxon>
        <taxon>Flavobacteriia</taxon>
        <taxon>Flavobacteriales</taxon>
        <taxon>Flavobacteriaceae</taxon>
        <taxon>Paenimyroides</taxon>
    </lineage>
</organism>
<reference evidence="1 2" key="1">
    <citation type="submission" date="2018-11" db="EMBL/GenBank/DDBJ databases">
        <title>Flavobacterium sp. nov., YIM 102796 draft genome.</title>
        <authorList>
            <person name="Li G."/>
            <person name="Jiang Y."/>
        </authorList>
    </citation>
    <scope>NUCLEOTIDE SEQUENCE [LARGE SCALE GENOMIC DNA]</scope>
    <source>
        <strain evidence="1 2">YIM 102796</strain>
    </source>
</reference>